<keyword evidence="4" id="KW-1185">Reference proteome</keyword>
<evidence type="ECO:0000256" key="1">
    <source>
        <dbReference type="SAM" id="MobiDB-lite"/>
    </source>
</evidence>
<dbReference type="EMBL" id="CAADRA010007364">
    <property type="protein sequence ID" value="VFU00711.1"/>
    <property type="molecule type" value="Genomic_DNA"/>
</dbReference>
<evidence type="ECO:0000313" key="3">
    <source>
        <dbReference type="EMBL" id="VFU00711.1"/>
    </source>
</evidence>
<reference evidence="2" key="2">
    <citation type="submission" date="2019-06" db="EMBL/GenBank/DDBJ databases">
        <title>Genomics analysis of Aphanomyces spp. identifies a new class of oomycete effector associated with host adaptation.</title>
        <authorList>
            <person name="Gaulin E."/>
        </authorList>
    </citation>
    <scope>NUCLEOTIDE SEQUENCE</scope>
    <source>
        <strain evidence="2">CBS 578.67</strain>
    </source>
</reference>
<feature type="region of interest" description="Disordered" evidence="1">
    <location>
        <begin position="1"/>
        <end position="20"/>
    </location>
</feature>
<dbReference type="AlphaFoldDB" id="A0A485LR18"/>
<accession>A0A485LR18</accession>
<dbReference type="Proteomes" id="UP000332933">
    <property type="component" value="Unassembled WGS sequence"/>
</dbReference>
<evidence type="ECO:0000313" key="4">
    <source>
        <dbReference type="Proteomes" id="UP000332933"/>
    </source>
</evidence>
<evidence type="ECO:0000313" key="2">
    <source>
        <dbReference type="EMBL" id="KAF0683987.1"/>
    </source>
</evidence>
<dbReference type="OrthoDB" id="1938039at2759"/>
<feature type="compositionally biased region" description="Basic and acidic residues" evidence="1">
    <location>
        <begin position="83"/>
        <end position="98"/>
    </location>
</feature>
<reference evidence="3 4" key="1">
    <citation type="submission" date="2019-03" db="EMBL/GenBank/DDBJ databases">
        <authorList>
            <person name="Gaulin E."/>
            <person name="Dumas B."/>
        </authorList>
    </citation>
    <scope>NUCLEOTIDE SEQUENCE [LARGE SCALE GENOMIC DNA]</scope>
    <source>
        <strain evidence="3">CBS 568.67</strain>
    </source>
</reference>
<protein>
    <submittedName>
        <fullName evidence="3">Aste57867_24068 protein</fullName>
    </submittedName>
</protein>
<sequence>MADLYGDLDTSAGGQSSMQLKKELQTIRVAHEKLKQEAATLQRLNKELAERNQVLESNMSVLFATAQHEIARKDKAIHDLRDEMHDMTQRHAPRDAHGRRPSSSGRHAA</sequence>
<proteinExistence type="predicted"/>
<gene>
    <name evidence="3" type="primary">Aste57867_24068</name>
    <name evidence="2" type="ORF">As57867_023995</name>
    <name evidence="3" type="ORF">ASTE57867_24068</name>
</gene>
<organism evidence="3 4">
    <name type="scientific">Aphanomyces stellatus</name>
    <dbReference type="NCBI Taxonomy" id="120398"/>
    <lineage>
        <taxon>Eukaryota</taxon>
        <taxon>Sar</taxon>
        <taxon>Stramenopiles</taxon>
        <taxon>Oomycota</taxon>
        <taxon>Saprolegniomycetes</taxon>
        <taxon>Saprolegniales</taxon>
        <taxon>Verrucalvaceae</taxon>
        <taxon>Aphanomyces</taxon>
    </lineage>
</organism>
<feature type="region of interest" description="Disordered" evidence="1">
    <location>
        <begin position="83"/>
        <end position="109"/>
    </location>
</feature>
<name>A0A485LR18_9STRA</name>
<dbReference type="EMBL" id="VJMH01007338">
    <property type="protein sequence ID" value="KAF0683987.1"/>
    <property type="molecule type" value="Genomic_DNA"/>
</dbReference>